<evidence type="ECO:0000256" key="1">
    <source>
        <dbReference type="SAM" id="MobiDB-lite"/>
    </source>
</evidence>
<evidence type="ECO:0000313" key="3">
    <source>
        <dbReference type="EMBL" id="CAD9575175.1"/>
    </source>
</evidence>
<dbReference type="InterPro" id="IPR036339">
    <property type="entry name" value="PUB-like_dom_sf"/>
</dbReference>
<dbReference type="Gene3D" id="1.20.58.2190">
    <property type="match status" value="1"/>
</dbReference>
<dbReference type="SMART" id="SM00580">
    <property type="entry name" value="PUG"/>
    <property type="match status" value="1"/>
</dbReference>
<dbReference type="PANTHER" id="PTHR47694:SF1">
    <property type="entry name" value="PLANT UBX DOMAIN-CONTAINING PROTEIN 2"/>
    <property type="match status" value="1"/>
</dbReference>
<dbReference type="InterPro" id="IPR018997">
    <property type="entry name" value="PUB_domain"/>
</dbReference>
<protein>
    <recommendedName>
        <fullName evidence="2">PUB domain-containing protein</fullName>
    </recommendedName>
</protein>
<dbReference type="Pfam" id="PF09409">
    <property type="entry name" value="PUB"/>
    <property type="match status" value="1"/>
</dbReference>
<feature type="region of interest" description="Disordered" evidence="1">
    <location>
        <begin position="1"/>
        <end position="66"/>
    </location>
</feature>
<evidence type="ECO:0000259" key="2">
    <source>
        <dbReference type="Pfam" id="PF09409"/>
    </source>
</evidence>
<dbReference type="AlphaFoldDB" id="A0A7S2KH13"/>
<organism evidence="3">
    <name type="scientific">Zooxanthella nutricula</name>
    <dbReference type="NCBI Taxonomy" id="1333877"/>
    <lineage>
        <taxon>Eukaryota</taxon>
        <taxon>Sar</taxon>
        <taxon>Alveolata</taxon>
        <taxon>Dinophyceae</taxon>
        <taxon>Peridiniales</taxon>
        <taxon>Peridiniales incertae sedis</taxon>
        <taxon>Zooxanthella</taxon>
    </lineage>
</organism>
<feature type="compositionally biased region" description="Low complexity" evidence="1">
    <location>
        <begin position="50"/>
        <end position="66"/>
    </location>
</feature>
<feature type="domain" description="PUB" evidence="2">
    <location>
        <begin position="107"/>
        <end position="181"/>
    </location>
</feature>
<gene>
    <name evidence="3" type="ORF">BRAN1462_LOCUS29774</name>
</gene>
<accession>A0A7S2KH13</accession>
<reference evidence="3" key="1">
    <citation type="submission" date="2021-01" db="EMBL/GenBank/DDBJ databases">
        <authorList>
            <person name="Corre E."/>
            <person name="Pelletier E."/>
            <person name="Niang G."/>
            <person name="Scheremetjew M."/>
            <person name="Finn R."/>
            <person name="Kale V."/>
            <person name="Holt S."/>
            <person name="Cochrane G."/>
            <person name="Meng A."/>
            <person name="Brown T."/>
            <person name="Cohen L."/>
        </authorList>
    </citation>
    <scope>NUCLEOTIDE SEQUENCE</scope>
    <source>
        <strain evidence="3">RCC3387</strain>
    </source>
</reference>
<sequence length="203" mass="20837">MEAPAPEVASGTASTPRRAVADAPAHQAEADVVMEGAAPEAPGESIADVDPAGAEPAGPSGAASAADAMDLEPALDLAELEAQGLGGASVWISGFSNKLRTLRGGASQSTVELLLKLVRNVVNNPSDPKFRRIRADNPKIRTGLLSAGEAAETLMRMLGFEPVEDGSARVFVLREAALDTARLLMGKELLEMELKGVTVAGAA</sequence>
<proteinExistence type="predicted"/>
<dbReference type="SUPFAM" id="SSF143503">
    <property type="entry name" value="PUG domain-like"/>
    <property type="match status" value="1"/>
</dbReference>
<dbReference type="PANTHER" id="PTHR47694">
    <property type="entry name" value="PLANT UBX DOMAIN-CONTAINING PROTEIN 2"/>
    <property type="match status" value="1"/>
</dbReference>
<name>A0A7S2KH13_9DINO</name>
<dbReference type="CDD" id="cd09212">
    <property type="entry name" value="PUB"/>
    <property type="match status" value="1"/>
</dbReference>
<dbReference type="EMBL" id="HBGW01046753">
    <property type="protein sequence ID" value="CAD9575175.1"/>
    <property type="molecule type" value="Transcribed_RNA"/>
</dbReference>